<keyword evidence="5 6" id="KW-0413">Isomerase</keyword>
<accession>A0ABW9J8B8</accession>
<reference evidence="8 9" key="1">
    <citation type="submission" date="2024-12" db="EMBL/GenBank/DDBJ databases">
        <authorList>
            <person name="Hu S."/>
        </authorList>
    </citation>
    <scope>NUCLEOTIDE SEQUENCE [LARGE SCALE GENOMIC DNA]</scope>
    <source>
        <strain evidence="8 9">THG-T11</strain>
    </source>
</reference>
<evidence type="ECO:0000313" key="9">
    <source>
        <dbReference type="Proteomes" id="UP001517247"/>
    </source>
</evidence>
<evidence type="ECO:0000256" key="3">
    <source>
        <dbReference type="ARBA" id="ARBA00013194"/>
    </source>
</evidence>
<feature type="domain" description="PPIase FKBP-type" evidence="7">
    <location>
        <begin position="206"/>
        <end position="310"/>
    </location>
</feature>
<dbReference type="InterPro" id="IPR001179">
    <property type="entry name" value="PPIase_FKBP_dom"/>
</dbReference>
<dbReference type="EMBL" id="SSHJ02000005">
    <property type="protein sequence ID" value="MFN0255507.1"/>
    <property type="molecule type" value="Genomic_DNA"/>
</dbReference>
<evidence type="ECO:0000259" key="7">
    <source>
        <dbReference type="PROSITE" id="PS50059"/>
    </source>
</evidence>
<dbReference type="Pfam" id="PF00254">
    <property type="entry name" value="FKBP_C"/>
    <property type="match status" value="2"/>
</dbReference>
<evidence type="ECO:0000256" key="4">
    <source>
        <dbReference type="ARBA" id="ARBA00023110"/>
    </source>
</evidence>
<dbReference type="PANTHER" id="PTHR43811">
    <property type="entry name" value="FKBP-TYPE PEPTIDYL-PROLYL CIS-TRANS ISOMERASE FKPA"/>
    <property type="match status" value="1"/>
</dbReference>
<comment type="similarity">
    <text evidence="2">Belongs to the FKBP-type PPIase family.</text>
</comment>
<evidence type="ECO:0000313" key="8">
    <source>
        <dbReference type="EMBL" id="MFN0255507.1"/>
    </source>
</evidence>
<evidence type="ECO:0000256" key="1">
    <source>
        <dbReference type="ARBA" id="ARBA00000971"/>
    </source>
</evidence>
<dbReference type="InterPro" id="IPR046357">
    <property type="entry name" value="PPIase_dom_sf"/>
</dbReference>
<keyword evidence="9" id="KW-1185">Reference proteome</keyword>
<dbReference type="RefSeq" id="WP_138722605.1">
    <property type="nucleotide sequence ID" value="NZ_SSHJ02000005.1"/>
</dbReference>
<evidence type="ECO:0000256" key="2">
    <source>
        <dbReference type="ARBA" id="ARBA00006577"/>
    </source>
</evidence>
<dbReference type="SUPFAM" id="SSF54534">
    <property type="entry name" value="FKBP-like"/>
    <property type="match status" value="2"/>
</dbReference>
<sequence length="334" mass="35909">MKKSLVILFAATLGLAACNTEKKGPGGLLYKIHKDGGKEKIKEGDIVKLNFIQKNEKDSILGSTYDNEQAQVFPVGKKQYAGDMQDVLTLFGEGDSATFKINLDTMAAQTKQPKPEQFKNDKYIVFTVKVEKVFKKGPKEADSTFQKRAGDFFQADFKADMDKKKAAEPAKIKAYVEDNNLKVQTSPSGLQYVITAPGSGEKAVDGDTVSVNYTGKFTKKGDDKKYKVFDTSDEKVAKEAKVHQPGRPYGPTKMVIGGTVPGFTEALKLVGKGGKITAIIPSKLGYGEQGGGPIAPYSPLVFDIEIVDVIKPKASAAPAATAPAGHSANDGHNH</sequence>
<name>A0ABW9J8B8_9SPHI</name>
<proteinExistence type="inferred from homology"/>
<evidence type="ECO:0000256" key="6">
    <source>
        <dbReference type="PROSITE-ProRule" id="PRU00277"/>
    </source>
</evidence>
<gene>
    <name evidence="8" type="ORF">E6A44_007990</name>
</gene>
<comment type="catalytic activity">
    <reaction evidence="1 6">
        <text>[protein]-peptidylproline (omega=180) = [protein]-peptidylproline (omega=0)</text>
        <dbReference type="Rhea" id="RHEA:16237"/>
        <dbReference type="Rhea" id="RHEA-COMP:10747"/>
        <dbReference type="Rhea" id="RHEA-COMP:10748"/>
        <dbReference type="ChEBI" id="CHEBI:83833"/>
        <dbReference type="ChEBI" id="CHEBI:83834"/>
        <dbReference type="EC" id="5.2.1.8"/>
    </reaction>
</comment>
<dbReference type="EC" id="5.2.1.8" evidence="3 6"/>
<dbReference type="GO" id="GO:0003755">
    <property type="term" value="F:peptidyl-prolyl cis-trans isomerase activity"/>
    <property type="evidence" value="ECO:0007669"/>
    <property type="project" value="UniProtKB-EC"/>
</dbReference>
<comment type="caution">
    <text evidence="8">The sequence shown here is derived from an EMBL/GenBank/DDBJ whole genome shotgun (WGS) entry which is preliminary data.</text>
</comment>
<dbReference type="Proteomes" id="UP001517247">
    <property type="component" value="Unassembled WGS sequence"/>
</dbReference>
<organism evidence="8 9">
    <name type="scientific">Pedobacter ureilyticus</name>
    <dbReference type="NCBI Taxonomy" id="1393051"/>
    <lineage>
        <taxon>Bacteria</taxon>
        <taxon>Pseudomonadati</taxon>
        <taxon>Bacteroidota</taxon>
        <taxon>Sphingobacteriia</taxon>
        <taxon>Sphingobacteriales</taxon>
        <taxon>Sphingobacteriaceae</taxon>
        <taxon>Pedobacter</taxon>
    </lineage>
</organism>
<protein>
    <recommendedName>
        <fullName evidence="3 6">peptidylprolyl isomerase</fullName>
        <ecNumber evidence="3 6">5.2.1.8</ecNumber>
    </recommendedName>
</protein>
<keyword evidence="4 6" id="KW-0697">Rotamase</keyword>
<dbReference type="Gene3D" id="3.10.50.40">
    <property type="match status" value="2"/>
</dbReference>
<dbReference type="PANTHER" id="PTHR43811:SF19">
    <property type="entry name" value="39 KDA FK506-BINDING NUCLEAR PROTEIN"/>
    <property type="match status" value="1"/>
</dbReference>
<dbReference type="PROSITE" id="PS51257">
    <property type="entry name" value="PROKAR_LIPOPROTEIN"/>
    <property type="match status" value="1"/>
</dbReference>
<evidence type="ECO:0000256" key="5">
    <source>
        <dbReference type="ARBA" id="ARBA00023235"/>
    </source>
</evidence>
<dbReference type="PROSITE" id="PS50059">
    <property type="entry name" value="FKBP_PPIASE"/>
    <property type="match status" value="1"/>
</dbReference>